<keyword evidence="4" id="KW-1185">Reference proteome</keyword>
<proteinExistence type="predicted"/>
<organism evidence="3 4">
    <name type="scientific">Acetobacter vaccinii</name>
    <dbReference type="NCBI Taxonomy" id="2592655"/>
    <lineage>
        <taxon>Bacteria</taxon>
        <taxon>Pseudomonadati</taxon>
        <taxon>Pseudomonadota</taxon>
        <taxon>Alphaproteobacteria</taxon>
        <taxon>Acetobacterales</taxon>
        <taxon>Acetobacteraceae</taxon>
        <taxon>Acetobacter</taxon>
    </lineage>
</organism>
<feature type="domain" description="DUF1285" evidence="2">
    <location>
        <begin position="79"/>
        <end position="182"/>
    </location>
</feature>
<dbReference type="AlphaFoldDB" id="A0A5C1YT61"/>
<dbReference type="Proteomes" id="UP000324536">
    <property type="component" value="Chromosome"/>
</dbReference>
<dbReference type="InterPro" id="IPR048342">
    <property type="entry name" value="DUF1285_C"/>
</dbReference>
<sequence>MDAAVRDSAKQDGAATGKAGDRHLPFLIRRNGEWLYRGSPVRRKAMVCLFGSLLTRDEHGDYLLRSPFETGYVSVEDAAFVAVELDWSGVGRTQRLCFRTNMDEMVTAGPDHPIRAVWDVPAEACTEGCPPYLLVRKGDGAYPLEARLARSVWYELAALAEPGSCQGVPCMGVWSCGCFFPLARAQGPSAA</sequence>
<evidence type="ECO:0000259" key="2">
    <source>
        <dbReference type="Pfam" id="PF21028"/>
    </source>
</evidence>
<name>A0A5C1YT61_9PROT</name>
<dbReference type="InterPro" id="IPR048341">
    <property type="entry name" value="DUF1285_N"/>
</dbReference>
<evidence type="ECO:0000313" key="4">
    <source>
        <dbReference type="Proteomes" id="UP000324536"/>
    </source>
</evidence>
<reference evidence="3 4" key="1">
    <citation type="submission" date="2019-09" db="EMBL/GenBank/DDBJ databases">
        <title>Genome sequencing of strain KACC 21233.</title>
        <authorList>
            <person name="Heo J."/>
            <person name="Kim S.-J."/>
            <person name="Kim J.-S."/>
            <person name="Hong S.-B."/>
            <person name="Kwon S.-W."/>
        </authorList>
    </citation>
    <scope>NUCLEOTIDE SEQUENCE [LARGE SCALE GENOMIC DNA]</scope>
    <source>
        <strain evidence="3 4">KACC 21233</strain>
    </source>
</reference>
<dbReference type="OrthoDB" id="3078366at2"/>
<evidence type="ECO:0000259" key="1">
    <source>
        <dbReference type="Pfam" id="PF06938"/>
    </source>
</evidence>
<dbReference type="RefSeq" id="WP_149280129.1">
    <property type="nucleotide sequence ID" value="NZ_CP043506.1"/>
</dbReference>
<dbReference type="Pfam" id="PF06938">
    <property type="entry name" value="DUF1285_N"/>
    <property type="match status" value="1"/>
</dbReference>
<dbReference type="EMBL" id="CP043506">
    <property type="protein sequence ID" value="QEO18469.1"/>
    <property type="molecule type" value="Genomic_DNA"/>
</dbReference>
<dbReference type="Gene3D" id="2.30.270.10">
    <property type="entry name" value="duf1285 protein"/>
    <property type="match status" value="1"/>
</dbReference>
<dbReference type="InterPro" id="IPR023361">
    <property type="entry name" value="DUF1285_beta_roll_sf"/>
</dbReference>
<feature type="domain" description="DUF1285" evidence="1">
    <location>
        <begin position="26"/>
        <end position="78"/>
    </location>
</feature>
<protein>
    <submittedName>
        <fullName evidence="3">DUF1285 domain-containing protein</fullName>
    </submittedName>
</protein>
<dbReference type="Gene3D" id="3.10.540.10">
    <property type="entry name" value="duf1285 like domain"/>
    <property type="match status" value="1"/>
</dbReference>
<dbReference type="Pfam" id="PF21028">
    <property type="entry name" value="DUF1285_C"/>
    <property type="match status" value="1"/>
</dbReference>
<accession>A0A5C1YT61</accession>
<evidence type="ECO:0000313" key="3">
    <source>
        <dbReference type="EMBL" id="QEO18469.1"/>
    </source>
</evidence>
<dbReference type="KEGG" id="acek:FLP30_00390"/>
<gene>
    <name evidence="3" type="ORF">FLP30_00390</name>
</gene>